<keyword evidence="4 5" id="KW-0413">Isomerase</keyword>
<dbReference type="PANTHER" id="PTHR45779:SF14">
    <property type="entry name" value="PEPTIDYLPROLYL ISOMERASE"/>
    <property type="match status" value="1"/>
</dbReference>
<sequence>MKFTVIATAALLFAAQVLAKEELVIEKTFVPEECKQKSKDGDKLSMHYTGLLLDGKKFDSSHDRDMPFDFNLGWGMVIKGWDQGLKDMCIGEKRKLTIPSHLAYGDRAMGPIPAKSTLIFDVELLEINGRGKDEL</sequence>
<evidence type="ECO:0000256" key="2">
    <source>
        <dbReference type="ARBA" id="ARBA00013194"/>
    </source>
</evidence>
<evidence type="ECO:0000313" key="9">
    <source>
        <dbReference type="Proteomes" id="UP000807716"/>
    </source>
</evidence>
<keyword evidence="6" id="KW-0732">Signal</keyword>
<evidence type="ECO:0000259" key="7">
    <source>
        <dbReference type="PROSITE" id="PS50059"/>
    </source>
</evidence>
<comment type="catalytic activity">
    <reaction evidence="1 5">
        <text>[protein]-peptidylproline (omega=180) = [protein]-peptidylproline (omega=0)</text>
        <dbReference type="Rhea" id="RHEA:16237"/>
        <dbReference type="Rhea" id="RHEA-COMP:10747"/>
        <dbReference type="Rhea" id="RHEA-COMP:10748"/>
        <dbReference type="ChEBI" id="CHEBI:83833"/>
        <dbReference type="ChEBI" id="CHEBI:83834"/>
        <dbReference type="EC" id="5.2.1.8"/>
    </reaction>
</comment>
<feature type="chain" id="PRO_5040389643" description="peptidylprolyl isomerase" evidence="6">
    <location>
        <begin position="20"/>
        <end position="135"/>
    </location>
</feature>
<proteinExistence type="predicted"/>
<dbReference type="PROSITE" id="PS50059">
    <property type="entry name" value="FKBP_PPIASE"/>
    <property type="match status" value="1"/>
</dbReference>
<gene>
    <name evidence="8" type="primary">FPR2_2</name>
    <name evidence="8" type="ORF">DFQ27_005572</name>
</gene>
<comment type="caution">
    <text evidence="8">The sequence shown here is derived from an EMBL/GenBank/DDBJ whole genome shotgun (WGS) entry which is preliminary data.</text>
</comment>
<dbReference type="SUPFAM" id="SSF54534">
    <property type="entry name" value="FKBP-like"/>
    <property type="match status" value="1"/>
</dbReference>
<reference evidence="8" key="1">
    <citation type="journal article" date="2020" name="Fungal Divers.">
        <title>Resolving the Mortierellaceae phylogeny through synthesis of multi-gene phylogenetics and phylogenomics.</title>
        <authorList>
            <person name="Vandepol N."/>
            <person name="Liber J."/>
            <person name="Desiro A."/>
            <person name="Na H."/>
            <person name="Kennedy M."/>
            <person name="Barry K."/>
            <person name="Grigoriev I.V."/>
            <person name="Miller A.N."/>
            <person name="O'Donnell K."/>
            <person name="Stajich J.E."/>
            <person name="Bonito G."/>
        </authorList>
    </citation>
    <scope>NUCLEOTIDE SEQUENCE</scope>
    <source>
        <strain evidence="8">BC1065</strain>
    </source>
</reference>
<dbReference type="Pfam" id="PF00254">
    <property type="entry name" value="FKBP_C"/>
    <property type="match status" value="1"/>
</dbReference>
<accession>A0A9P6QLP9</accession>
<dbReference type="EMBL" id="JAAAJB010000004">
    <property type="protein sequence ID" value="KAG0270494.1"/>
    <property type="molecule type" value="Genomic_DNA"/>
</dbReference>
<protein>
    <recommendedName>
        <fullName evidence="2 5">peptidylprolyl isomerase</fullName>
        <ecNumber evidence="2 5">5.2.1.8</ecNumber>
    </recommendedName>
</protein>
<keyword evidence="9" id="KW-1185">Reference proteome</keyword>
<dbReference type="InterPro" id="IPR046357">
    <property type="entry name" value="PPIase_dom_sf"/>
</dbReference>
<dbReference type="InterPro" id="IPR001179">
    <property type="entry name" value="PPIase_FKBP_dom"/>
</dbReference>
<name>A0A9P6QLP9_9FUNG</name>
<dbReference type="FunFam" id="3.10.50.40:FF:000006">
    <property type="entry name" value="Peptidyl-prolyl cis-trans isomerase"/>
    <property type="match status" value="1"/>
</dbReference>
<evidence type="ECO:0000313" key="8">
    <source>
        <dbReference type="EMBL" id="KAG0270494.1"/>
    </source>
</evidence>
<dbReference type="Gene3D" id="3.10.50.40">
    <property type="match status" value="1"/>
</dbReference>
<dbReference type="PANTHER" id="PTHR45779">
    <property type="entry name" value="PEPTIDYLPROLYL ISOMERASE"/>
    <property type="match status" value="1"/>
</dbReference>
<dbReference type="AlphaFoldDB" id="A0A9P6QLP9"/>
<evidence type="ECO:0000256" key="3">
    <source>
        <dbReference type="ARBA" id="ARBA00023110"/>
    </source>
</evidence>
<evidence type="ECO:0000256" key="4">
    <source>
        <dbReference type="ARBA" id="ARBA00023235"/>
    </source>
</evidence>
<evidence type="ECO:0000256" key="1">
    <source>
        <dbReference type="ARBA" id="ARBA00000971"/>
    </source>
</evidence>
<keyword evidence="3 5" id="KW-0697">Rotamase</keyword>
<dbReference type="Proteomes" id="UP000807716">
    <property type="component" value="Unassembled WGS sequence"/>
</dbReference>
<dbReference type="EC" id="5.2.1.8" evidence="2 5"/>
<evidence type="ECO:0000256" key="6">
    <source>
        <dbReference type="SAM" id="SignalP"/>
    </source>
</evidence>
<organism evidence="8 9">
    <name type="scientific">Actinomortierella ambigua</name>
    <dbReference type="NCBI Taxonomy" id="1343610"/>
    <lineage>
        <taxon>Eukaryota</taxon>
        <taxon>Fungi</taxon>
        <taxon>Fungi incertae sedis</taxon>
        <taxon>Mucoromycota</taxon>
        <taxon>Mortierellomycotina</taxon>
        <taxon>Mortierellomycetes</taxon>
        <taxon>Mortierellales</taxon>
        <taxon>Mortierellaceae</taxon>
        <taxon>Actinomortierella</taxon>
    </lineage>
</organism>
<dbReference type="OrthoDB" id="1902587at2759"/>
<evidence type="ECO:0000256" key="5">
    <source>
        <dbReference type="PROSITE-ProRule" id="PRU00277"/>
    </source>
</evidence>
<feature type="domain" description="PPIase FKBP-type" evidence="7">
    <location>
        <begin position="41"/>
        <end position="128"/>
    </location>
</feature>
<dbReference type="InterPro" id="IPR044609">
    <property type="entry name" value="FKBP2/11"/>
</dbReference>
<dbReference type="GO" id="GO:0005783">
    <property type="term" value="C:endoplasmic reticulum"/>
    <property type="evidence" value="ECO:0007669"/>
    <property type="project" value="TreeGrafter"/>
</dbReference>
<feature type="signal peptide" evidence="6">
    <location>
        <begin position="1"/>
        <end position="19"/>
    </location>
</feature>
<dbReference type="GO" id="GO:0003755">
    <property type="term" value="F:peptidyl-prolyl cis-trans isomerase activity"/>
    <property type="evidence" value="ECO:0007669"/>
    <property type="project" value="UniProtKB-KW"/>
</dbReference>